<dbReference type="EMBL" id="CP157675">
    <property type="protein sequence ID" value="XBP72108.1"/>
    <property type="molecule type" value="Genomic_DNA"/>
</dbReference>
<gene>
    <name evidence="1" type="ORF">ABLV49_10020</name>
</gene>
<dbReference type="AlphaFoldDB" id="A0AAU7LXE0"/>
<dbReference type="RefSeq" id="WP_349281438.1">
    <property type="nucleotide sequence ID" value="NZ_CBCSCU010000002.1"/>
</dbReference>
<name>A0AAU7LXE0_9BURK</name>
<accession>A0AAU7LXE0</accession>
<organism evidence="1">
    <name type="scientific">Polaromonas hydrogenivorans</name>
    <dbReference type="NCBI Taxonomy" id="335476"/>
    <lineage>
        <taxon>Bacteria</taxon>
        <taxon>Pseudomonadati</taxon>
        <taxon>Pseudomonadota</taxon>
        <taxon>Betaproteobacteria</taxon>
        <taxon>Burkholderiales</taxon>
        <taxon>Comamonadaceae</taxon>
        <taxon>Polaromonas</taxon>
    </lineage>
</organism>
<reference evidence="1" key="1">
    <citation type="submission" date="2024-05" db="EMBL/GenBank/DDBJ databases">
        <authorList>
            <person name="Bunk B."/>
            <person name="Swiderski J."/>
            <person name="Sproer C."/>
            <person name="Thiel V."/>
        </authorList>
    </citation>
    <scope>NUCLEOTIDE SEQUENCE</scope>
    <source>
        <strain evidence="1">DSM 17735</strain>
    </source>
</reference>
<protein>
    <submittedName>
        <fullName evidence="1">Uncharacterized protein</fullName>
    </submittedName>
</protein>
<proteinExistence type="predicted"/>
<sequence>MKAIMPIAAFTDALTRKDEACTDEPDKSLDHELPPDVDLDDLGVDEGPMHSIPHLVAEKRTSTDLARLRAKIKALADQNTQTLIVKIETQADPLILWELHLELDRRGIPPAQRWPVNSCGTAQSRFITVLADLHWLVTRYSSHAPPSMFRNWLGLFKLAPGSDAWLTKAYFLYKNLSQTNLARSGTRAMALTPRQRQNLMAFPTAAMWKRRQQLETDKHVETHQALYSEAMANPYRARAFNPEHAANRRATLWRVFVLSDFSPTETTRNWKLVTGESVTRQAITKQITTIKTALKKHCS</sequence>
<evidence type="ECO:0000313" key="1">
    <source>
        <dbReference type="EMBL" id="XBP72108.1"/>
    </source>
</evidence>